<reference evidence="7" key="1">
    <citation type="submission" date="2021-10" db="EMBL/GenBank/DDBJ databases">
        <title>Tropical sea cucumber genome reveals ecological adaptation and Cuvierian tubules defense mechanism.</title>
        <authorList>
            <person name="Chen T."/>
        </authorList>
    </citation>
    <scope>NUCLEOTIDE SEQUENCE</scope>
    <source>
        <strain evidence="7">Nanhai2018</strain>
        <tissue evidence="7">Muscle</tissue>
    </source>
</reference>
<dbReference type="InterPro" id="IPR037185">
    <property type="entry name" value="EmrE-like"/>
</dbReference>
<feature type="domain" description="EamA" evidence="6">
    <location>
        <begin position="41"/>
        <end position="173"/>
    </location>
</feature>
<dbReference type="AlphaFoldDB" id="A0A9Q1C626"/>
<name>A0A9Q1C626_HOLLE</name>
<evidence type="ECO:0000313" key="8">
    <source>
        <dbReference type="Proteomes" id="UP001152320"/>
    </source>
</evidence>
<evidence type="ECO:0000256" key="5">
    <source>
        <dbReference type="SAM" id="Phobius"/>
    </source>
</evidence>
<evidence type="ECO:0000256" key="1">
    <source>
        <dbReference type="ARBA" id="ARBA00004141"/>
    </source>
</evidence>
<comment type="caution">
    <text evidence="7">The sequence shown here is derived from an EMBL/GenBank/DDBJ whole genome shotgun (WGS) entry which is preliminary data.</text>
</comment>
<dbReference type="SUPFAM" id="SSF103481">
    <property type="entry name" value="Multidrug resistance efflux transporter EmrE"/>
    <property type="match status" value="1"/>
</dbReference>
<dbReference type="GO" id="GO:0016020">
    <property type="term" value="C:membrane"/>
    <property type="evidence" value="ECO:0007669"/>
    <property type="project" value="UniProtKB-SubCell"/>
</dbReference>
<evidence type="ECO:0000256" key="2">
    <source>
        <dbReference type="ARBA" id="ARBA00022692"/>
    </source>
</evidence>
<keyword evidence="8" id="KW-1185">Reference proteome</keyword>
<sequence>MEKVQSHKLSELDNLEDGTVSTAQSRWGLCGYWAKTWNYRAIIAVLLSCVCFAFQSVFVKMLSNKVPAGDIVFARFAIQGFASVVAMVFFNETFLANSKLELLFLLARGTIGAVSITCEYYAAQHVSASIVTSILFGAPAFVAIFARIFLKEPLFVFDAVVIAGNIAGLILIAQPPFLFWEETVSEEKGKELLGVLLSCIAMFLTSLVYICIRKLCLLNVGNVKVVFYFAAVGTIVSGSTNFALKEWAIPPCGYVRILLILIGFLNWTAQVALTYAFTYSDAVVVSVLSSIRVPMTIVFELLIIGHLPDLVTGIGMIVLFLFSVGVVLREKCVCNKEKEDFNDCDVNHIRNTFT</sequence>
<dbReference type="EMBL" id="JAIZAY010000007">
    <property type="protein sequence ID" value="KAJ8038855.1"/>
    <property type="molecule type" value="Genomic_DNA"/>
</dbReference>
<feature type="transmembrane region" description="Helical" evidence="5">
    <location>
        <begin position="310"/>
        <end position="328"/>
    </location>
</feature>
<dbReference type="Pfam" id="PF00892">
    <property type="entry name" value="EamA"/>
    <property type="match status" value="1"/>
</dbReference>
<feature type="transmembrane region" description="Helical" evidence="5">
    <location>
        <begin position="256"/>
        <end position="276"/>
    </location>
</feature>
<dbReference type="PANTHER" id="PTHR22911">
    <property type="entry name" value="ACYL-MALONYL CONDENSING ENZYME-RELATED"/>
    <property type="match status" value="1"/>
</dbReference>
<feature type="transmembrane region" description="Helical" evidence="5">
    <location>
        <begin position="71"/>
        <end position="90"/>
    </location>
</feature>
<keyword evidence="2 5" id="KW-0812">Transmembrane</keyword>
<comment type="subcellular location">
    <subcellularLocation>
        <location evidence="1">Membrane</location>
        <topology evidence="1">Multi-pass membrane protein</topology>
    </subcellularLocation>
</comment>
<feature type="transmembrane region" description="Helical" evidence="5">
    <location>
        <begin position="283"/>
        <end position="304"/>
    </location>
</feature>
<evidence type="ECO:0000256" key="3">
    <source>
        <dbReference type="ARBA" id="ARBA00022989"/>
    </source>
</evidence>
<proteinExistence type="predicted"/>
<evidence type="ECO:0000256" key="4">
    <source>
        <dbReference type="ARBA" id="ARBA00023136"/>
    </source>
</evidence>
<organism evidence="7 8">
    <name type="scientific">Holothuria leucospilota</name>
    <name type="common">Black long sea cucumber</name>
    <name type="synonym">Mertensiothuria leucospilota</name>
    <dbReference type="NCBI Taxonomy" id="206669"/>
    <lineage>
        <taxon>Eukaryota</taxon>
        <taxon>Metazoa</taxon>
        <taxon>Echinodermata</taxon>
        <taxon>Eleutherozoa</taxon>
        <taxon>Echinozoa</taxon>
        <taxon>Holothuroidea</taxon>
        <taxon>Aspidochirotacea</taxon>
        <taxon>Aspidochirotida</taxon>
        <taxon>Holothuriidae</taxon>
        <taxon>Holothuria</taxon>
    </lineage>
</organism>
<feature type="transmembrane region" description="Helical" evidence="5">
    <location>
        <begin position="155"/>
        <end position="173"/>
    </location>
</feature>
<gene>
    <name evidence="7" type="ORF">HOLleu_16409</name>
</gene>
<dbReference type="Proteomes" id="UP001152320">
    <property type="component" value="Chromosome 7"/>
</dbReference>
<feature type="transmembrane region" description="Helical" evidence="5">
    <location>
        <begin position="193"/>
        <end position="213"/>
    </location>
</feature>
<accession>A0A9Q1C626</accession>
<keyword evidence="3 5" id="KW-1133">Transmembrane helix</keyword>
<keyword evidence="4 5" id="KW-0472">Membrane</keyword>
<feature type="transmembrane region" description="Helical" evidence="5">
    <location>
        <begin position="41"/>
        <end position="59"/>
    </location>
</feature>
<dbReference type="OrthoDB" id="306876at2759"/>
<evidence type="ECO:0000313" key="7">
    <source>
        <dbReference type="EMBL" id="KAJ8038855.1"/>
    </source>
</evidence>
<dbReference type="InterPro" id="IPR000620">
    <property type="entry name" value="EamA_dom"/>
</dbReference>
<feature type="transmembrane region" description="Helical" evidence="5">
    <location>
        <begin position="225"/>
        <end position="244"/>
    </location>
</feature>
<protein>
    <submittedName>
        <fullName evidence="7">Solute carrier family 35 member G1</fullName>
    </submittedName>
</protein>
<evidence type="ECO:0000259" key="6">
    <source>
        <dbReference type="Pfam" id="PF00892"/>
    </source>
</evidence>
<feature type="transmembrane region" description="Helical" evidence="5">
    <location>
        <begin position="102"/>
        <end position="122"/>
    </location>
</feature>
<feature type="transmembrane region" description="Helical" evidence="5">
    <location>
        <begin position="128"/>
        <end position="150"/>
    </location>
</feature>
<dbReference type="PANTHER" id="PTHR22911:SF6">
    <property type="entry name" value="SOLUTE CARRIER FAMILY 35 MEMBER G1"/>
    <property type="match status" value="1"/>
</dbReference>